<keyword evidence="2" id="KW-1185">Reference proteome</keyword>
<proteinExistence type="predicted"/>
<gene>
    <name evidence="1" type="ORF">VSR83_07770</name>
</gene>
<keyword evidence="1" id="KW-0378">Hydrolase</keyword>
<organism evidence="1 2">
    <name type="scientific">Paraburkholderia unamae</name>
    <dbReference type="NCBI Taxonomy" id="219649"/>
    <lineage>
        <taxon>Bacteria</taxon>
        <taxon>Pseudomonadati</taxon>
        <taxon>Pseudomonadota</taxon>
        <taxon>Betaproteobacteria</taxon>
        <taxon>Burkholderiales</taxon>
        <taxon>Burkholderiaceae</taxon>
        <taxon>Paraburkholderia</taxon>
    </lineage>
</organism>
<reference evidence="1" key="1">
    <citation type="submission" date="2024-01" db="EMBL/GenBank/DDBJ databases">
        <title>The diversity of rhizobia nodulating Mimosa spp. in eleven states of Brazil covering several biomes is determined by host plant, location, and edaphic factors.</title>
        <authorList>
            <person name="Rouws L."/>
            <person name="Barauna A."/>
            <person name="Beukes C."/>
            <person name="De Faria S.M."/>
            <person name="Gross E."/>
            <person name="Dos Reis Junior F.B."/>
            <person name="Simon M."/>
            <person name="Maluk M."/>
            <person name="Odee D.W."/>
            <person name="Kenicer G."/>
            <person name="Young J.P.W."/>
            <person name="Reis V.M."/>
            <person name="Zilli J."/>
            <person name="James E.K."/>
        </authorList>
    </citation>
    <scope>NUCLEOTIDE SEQUENCE</scope>
    <source>
        <strain evidence="1">JPY452</strain>
    </source>
</reference>
<evidence type="ECO:0000313" key="1">
    <source>
        <dbReference type="EMBL" id="MEM5399983.1"/>
    </source>
</evidence>
<dbReference type="EMBL" id="JAYMRU010000004">
    <property type="protein sequence ID" value="MEM5399983.1"/>
    <property type="molecule type" value="Genomic_DNA"/>
</dbReference>
<protein>
    <submittedName>
        <fullName evidence="1">Cysteine hydrolase family protein</fullName>
        <ecNumber evidence="1">3.-.-.-</ecNumber>
    </submittedName>
</protein>
<accession>A0ACC6RFI8</accession>
<name>A0ACC6RFI8_9BURK</name>
<dbReference type="Proteomes" id="UP001392318">
    <property type="component" value="Unassembled WGS sequence"/>
</dbReference>
<evidence type="ECO:0000313" key="2">
    <source>
        <dbReference type="Proteomes" id="UP001392318"/>
    </source>
</evidence>
<sequence length="186" mass="20167">MTTLADRPNTALIVIDLQNAVIANAYRRNEVLGAVNSLIDRARAAQVPVVWVRHADEELKAGSEAWQIVAELAPVQGEAIVEKSYRDAFESTDLEQVLSRLGVGKLIVTGAQTDMCIRSTLHGALARGYDATLVSDAHTTEDMTRRGAPPPEAVINHTNLYWSNQRAPGRFGGVIESGDVDFTRSG</sequence>
<comment type="caution">
    <text evidence="1">The sequence shown here is derived from an EMBL/GenBank/DDBJ whole genome shotgun (WGS) entry which is preliminary data.</text>
</comment>
<dbReference type="EC" id="3.-.-.-" evidence="1"/>